<feature type="coiled-coil region" evidence="12">
    <location>
        <begin position="945"/>
        <end position="972"/>
    </location>
</feature>
<evidence type="ECO:0000256" key="13">
    <source>
        <dbReference type="SAM" id="Phobius"/>
    </source>
</evidence>
<evidence type="ECO:0000256" key="11">
    <source>
        <dbReference type="PROSITE-ProRule" id="PRU00023"/>
    </source>
</evidence>
<reference evidence="15 16" key="1">
    <citation type="submission" date="2023-02" db="EMBL/GenBank/DDBJ databases">
        <title>LHISI_Scaffold_Assembly.</title>
        <authorList>
            <person name="Stuart O.P."/>
            <person name="Cleave R."/>
            <person name="Magrath M.J.L."/>
            <person name="Mikheyev A.S."/>
        </authorList>
    </citation>
    <scope>NUCLEOTIDE SEQUENCE [LARGE SCALE GENOMIC DNA]</scope>
    <source>
        <strain evidence="15">Daus_M_001</strain>
        <tissue evidence="15">Leg muscle</tissue>
    </source>
</reference>
<feature type="transmembrane region" description="Helical" evidence="13">
    <location>
        <begin position="680"/>
        <end position="699"/>
    </location>
</feature>
<keyword evidence="10" id="KW-0407">Ion channel</keyword>
<dbReference type="Pfam" id="PF12796">
    <property type="entry name" value="Ank_2"/>
    <property type="match status" value="2"/>
</dbReference>
<dbReference type="PROSITE" id="PS50088">
    <property type="entry name" value="ANK_REPEAT"/>
    <property type="match status" value="1"/>
</dbReference>
<organism evidence="15 16">
    <name type="scientific">Dryococelus australis</name>
    <dbReference type="NCBI Taxonomy" id="614101"/>
    <lineage>
        <taxon>Eukaryota</taxon>
        <taxon>Metazoa</taxon>
        <taxon>Ecdysozoa</taxon>
        <taxon>Arthropoda</taxon>
        <taxon>Hexapoda</taxon>
        <taxon>Insecta</taxon>
        <taxon>Pterygota</taxon>
        <taxon>Neoptera</taxon>
        <taxon>Polyneoptera</taxon>
        <taxon>Phasmatodea</taxon>
        <taxon>Verophasmatodea</taxon>
        <taxon>Anareolatae</taxon>
        <taxon>Phasmatidae</taxon>
        <taxon>Eurycanthinae</taxon>
        <taxon>Dryococelus</taxon>
    </lineage>
</organism>
<dbReference type="SUPFAM" id="SSF48403">
    <property type="entry name" value="Ankyrin repeat"/>
    <property type="match status" value="2"/>
</dbReference>
<comment type="subcellular location">
    <subcellularLocation>
        <location evidence="1">Membrane</location>
        <topology evidence="1">Multi-pass membrane protein</topology>
    </subcellularLocation>
</comment>
<dbReference type="PANTHER" id="PTHR47143:SF4">
    <property type="entry name" value="TRANSIENT RECEPTOR POTENTIAL CATION CHANNEL PROTEIN PAINLESS"/>
    <property type="match status" value="1"/>
</dbReference>
<dbReference type="Gene3D" id="1.25.40.20">
    <property type="entry name" value="Ankyrin repeat-containing domain"/>
    <property type="match status" value="3"/>
</dbReference>
<dbReference type="InterPro" id="IPR002110">
    <property type="entry name" value="Ankyrin_rpt"/>
</dbReference>
<evidence type="ECO:0000256" key="5">
    <source>
        <dbReference type="ARBA" id="ARBA00022737"/>
    </source>
</evidence>
<dbReference type="InterPro" id="IPR005821">
    <property type="entry name" value="Ion_trans_dom"/>
</dbReference>
<evidence type="ECO:0000256" key="9">
    <source>
        <dbReference type="ARBA" id="ARBA00023136"/>
    </source>
</evidence>
<feature type="domain" description="Ion transport" evidence="14">
    <location>
        <begin position="565"/>
        <end position="819"/>
    </location>
</feature>
<evidence type="ECO:0000256" key="10">
    <source>
        <dbReference type="ARBA" id="ARBA00023303"/>
    </source>
</evidence>
<evidence type="ECO:0000256" key="8">
    <source>
        <dbReference type="ARBA" id="ARBA00023065"/>
    </source>
</evidence>
<protein>
    <recommendedName>
        <fullName evidence="14">Ion transport domain-containing protein</fullName>
    </recommendedName>
</protein>
<dbReference type="Pfam" id="PF00520">
    <property type="entry name" value="Ion_trans"/>
    <property type="match status" value="1"/>
</dbReference>
<feature type="transmembrane region" description="Helical" evidence="13">
    <location>
        <begin position="787"/>
        <end position="809"/>
    </location>
</feature>
<dbReference type="InterPro" id="IPR052076">
    <property type="entry name" value="TRP_cation_channel"/>
</dbReference>
<keyword evidence="2" id="KW-0813">Transport</keyword>
<comment type="caution">
    <text evidence="15">The sequence shown here is derived from an EMBL/GenBank/DDBJ whole genome shotgun (WGS) entry which is preliminary data.</text>
</comment>
<proteinExistence type="predicted"/>
<evidence type="ECO:0000256" key="12">
    <source>
        <dbReference type="SAM" id="Coils"/>
    </source>
</evidence>
<accession>A0ABQ9HBU6</accession>
<evidence type="ECO:0000259" key="14">
    <source>
        <dbReference type="Pfam" id="PF00520"/>
    </source>
</evidence>
<evidence type="ECO:0000256" key="6">
    <source>
        <dbReference type="ARBA" id="ARBA00022989"/>
    </source>
</evidence>
<dbReference type="PROSITE" id="PS50297">
    <property type="entry name" value="ANK_REP_REGION"/>
    <property type="match status" value="1"/>
</dbReference>
<keyword evidence="7 11" id="KW-0040">ANK repeat</keyword>
<dbReference type="EMBL" id="JARBHB010000006">
    <property type="protein sequence ID" value="KAJ8881724.1"/>
    <property type="molecule type" value="Genomic_DNA"/>
</dbReference>
<evidence type="ECO:0000256" key="4">
    <source>
        <dbReference type="ARBA" id="ARBA00022692"/>
    </source>
</evidence>
<keyword evidence="12" id="KW-0175">Coiled coil</keyword>
<evidence type="ECO:0000256" key="1">
    <source>
        <dbReference type="ARBA" id="ARBA00004141"/>
    </source>
</evidence>
<dbReference type="SMART" id="SM00248">
    <property type="entry name" value="ANK"/>
    <property type="match status" value="8"/>
</dbReference>
<evidence type="ECO:0000256" key="2">
    <source>
        <dbReference type="ARBA" id="ARBA00022448"/>
    </source>
</evidence>
<evidence type="ECO:0000313" key="15">
    <source>
        <dbReference type="EMBL" id="KAJ8881724.1"/>
    </source>
</evidence>
<keyword evidence="6 13" id="KW-1133">Transmembrane helix</keyword>
<evidence type="ECO:0000313" key="16">
    <source>
        <dbReference type="Proteomes" id="UP001159363"/>
    </source>
</evidence>
<dbReference type="PANTHER" id="PTHR47143">
    <property type="entry name" value="TRANSIENT RECEPTOR POTENTIAL CATION CHANNEL PROTEIN PAINLESS"/>
    <property type="match status" value="1"/>
</dbReference>
<feature type="transmembrane region" description="Helical" evidence="13">
    <location>
        <begin position="719"/>
        <end position="738"/>
    </location>
</feature>
<keyword evidence="16" id="KW-1185">Reference proteome</keyword>
<sequence length="996" mass="112862">MAAERKVVGKESSLCSSDRYEDLLSAMRARDPQTFLDLLSKLCDLDPDHWYGDPDYCTLLEVACSLPEGHAYVEALLQRGAEPNLVNKERKRAPVHVAAEFASVPVLLALVGSGTLDLNQVNEMGDTAFHVAAKKLKSTSSPHDKFIEVLLQQQGVDVNVPNRKNYTGLHLAAMKASSDTIKTILDLAQHDLDSFVPPREKKSTRELLQEKFPEIELPLTTIDKSSDTEIRARLFGYLYRHETGKFITEISDILHKDMKKVMRWHDGSYTILQYASSKGQVDVVVFLLGKNFNPQYTIDSNPKPAVYLACENGYHRVLQEFLYHDATNFTAVRGNTVLHAIVMGKRSLHNSAEQDYDKCLSLILERLDSLDIDIDSTDEKGNTALHYAAKSDFSSIVVALLNHGAYIGVKNAFGDPPLSNIDPKILEDFLDSRMSKNKAYPRDEDFELEFNYEFLVPSSAKKIARKSSNHVQYKRSNGEMGEYSVVYMNTSVNRDSELPVSTTLRNYEDEKKEMADDPNLSPETNPLYYISRSHDLRYLLKHPIFSSFLYLKWRCIRKFFYINLAFYLLFVILLSIYVLFIYGTTLNEKIQETSSENKSIQTSNGTIIYEGKNVTSLIEIIWIFLVIFEVVLITRELFQLAVSPARYLRSPENYLEILLIVVSSVIVFKNEDSNVIRKHLSAIAILLSWSELVLLIGRHPMLSTNIEMLKTVSWNFLKFLAWYSILIVAFALSFYTLFRNCAAVDCGDDENFFLDPGMSVLKTVIMLTGEFDASSIPFVSFPITSQLVFVLFVFLIAIVLFNLLNGLAVSDTQAIKNDAEIVGLVSRVKLIYYFETMLLGNPLSFLQSLLPCCCCCLPVAKCLDFKNRFFRKIFLNSSLFPHALSELKIYLLPNQDCRVVFDTSEHRYKQEHMYGSGSYKGFAGVVGICTLDPEIAKTACNILSNVGKKTEAQAVEEKLEEIQKQIMLYNAQFFALEMSLKKLAKTIQFASGNNSE</sequence>
<keyword evidence="8" id="KW-0406">Ion transport</keyword>
<dbReference type="InterPro" id="IPR036770">
    <property type="entry name" value="Ankyrin_rpt-contain_sf"/>
</dbReference>
<feature type="repeat" description="ANK" evidence="11">
    <location>
        <begin position="380"/>
        <end position="412"/>
    </location>
</feature>
<feature type="transmembrane region" description="Helical" evidence="13">
    <location>
        <begin position="559"/>
        <end position="582"/>
    </location>
</feature>
<dbReference type="Proteomes" id="UP001159363">
    <property type="component" value="Chromosome 5"/>
</dbReference>
<gene>
    <name evidence="15" type="ORF">PR048_018210</name>
</gene>
<keyword evidence="3" id="KW-0716">Sensory transduction</keyword>
<feature type="transmembrane region" description="Helical" evidence="13">
    <location>
        <begin position="614"/>
        <end position="633"/>
    </location>
</feature>
<evidence type="ECO:0000256" key="3">
    <source>
        <dbReference type="ARBA" id="ARBA00022606"/>
    </source>
</evidence>
<evidence type="ECO:0000256" key="7">
    <source>
        <dbReference type="ARBA" id="ARBA00023043"/>
    </source>
</evidence>
<keyword evidence="4 13" id="KW-0812">Transmembrane</keyword>
<keyword evidence="5" id="KW-0677">Repeat</keyword>
<name>A0ABQ9HBU6_9NEOP</name>
<keyword evidence="9 13" id="KW-0472">Membrane</keyword>